<name>A0A3E1AZS9_RHILT</name>
<dbReference type="Proteomes" id="UP000256748">
    <property type="component" value="Unassembled WGS sequence"/>
</dbReference>
<proteinExistence type="predicted"/>
<evidence type="ECO:0000313" key="1">
    <source>
        <dbReference type="EMBL" id="RFB83185.1"/>
    </source>
</evidence>
<organism evidence="1 2">
    <name type="scientific">Rhizobium leguminosarum bv. trifolii</name>
    <dbReference type="NCBI Taxonomy" id="386"/>
    <lineage>
        <taxon>Bacteria</taxon>
        <taxon>Pseudomonadati</taxon>
        <taxon>Pseudomonadota</taxon>
        <taxon>Alphaproteobacteria</taxon>
        <taxon>Hyphomicrobiales</taxon>
        <taxon>Rhizobiaceae</taxon>
        <taxon>Rhizobium/Agrobacterium group</taxon>
        <taxon>Rhizobium</taxon>
    </lineage>
</organism>
<gene>
    <name evidence="1" type="ORF">B5K10_29690</name>
</gene>
<dbReference type="EMBL" id="NAOO01000044">
    <property type="protein sequence ID" value="RFB83185.1"/>
    <property type="molecule type" value="Genomic_DNA"/>
</dbReference>
<protein>
    <submittedName>
        <fullName evidence="1">Uncharacterized protein</fullName>
    </submittedName>
</protein>
<comment type="caution">
    <text evidence="1">The sequence shown here is derived from an EMBL/GenBank/DDBJ whole genome shotgun (WGS) entry which is preliminary data.</text>
</comment>
<evidence type="ECO:0000313" key="2">
    <source>
        <dbReference type="Proteomes" id="UP000256748"/>
    </source>
</evidence>
<reference evidence="1 2" key="1">
    <citation type="submission" date="2017-03" db="EMBL/GenBank/DDBJ databases">
        <title>Genome analysis of Rhizobial strains effectives or ineffectives for nitrogen fixation isolated from bean seeds.</title>
        <authorList>
            <person name="Peralta H."/>
            <person name="Aguilar-Vera A."/>
            <person name="Mora Y."/>
            <person name="Vargas-Lagunas C."/>
            <person name="Girard L."/>
            <person name="Mora J."/>
        </authorList>
    </citation>
    <scope>NUCLEOTIDE SEQUENCE [LARGE SCALE GENOMIC DNA]</scope>
    <source>
        <strain evidence="1 2">CCGM5</strain>
    </source>
</reference>
<accession>A0A3E1AZS9</accession>
<sequence>MQMADILLFPNPVSNTSIDIHDLQVAPEPSDNPELEQMLQARARIRSVLDELDRLSGELQNQFFVDGIAG</sequence>
<dbReference type="AlphaFoldDB" id="A0A3E1AZS9"/>